<dbReference type="EMBL" id="CP001807">
    <property type="protein sequence ID" value="ACY47860.1"/>
    <property type="molecule type" value="Genomic_DNA"/>
</dbReference>
<dbReference type="SUPFAM" id="SSF53795">
    <property type="entry name" value="PEP carboxykinase-like"/>
    <property type="match status" value="1"/>
</dbReference>
<dbReference type="eggNOG" id="COG1493">
    <property type="taxonomic scope" value="Bacteria"/>
</dbReference>
<gene>
    <name evidence="1" type="ordered locus">Rmar_0966</name>
</gene>
<accession>D0MHA2</accession>
<protein>
    <recommendedName>
        <fullName evidence="3">HPr kinase</fullName>
    </recommendedName>
</protein>
<evidence type="ECO:0008006" key="3">
    <source>
        <dbReference type="Google" id="ProtNLM"/>
    </source>
</evidence>
<keyword evidence="2" id="KW-1185">Reference proteome</keyword>
<organism evidence="1 2">
    <name type="scientific">Rhodothermus marinus (strain ATCC 43812 / DSM 4252 / R-10)</name>
    <name type="common">Rhodothermus obamensis</name>
    <dbReference type="NCBI Taxonomy" id="518766"/>
    <lineage>
        <taxon>Bacteria</taxon>
        <taxon>Pseudomonadati</taxon>
        <taxon>Rhodothermota</taxon>
        <taxon>Rhodothermia</taxon>
        <taxon>Rhodothermales</taxon>
        <taxon>Rhodothermaceae</taxon>
        <taxon>Rhodothermus</taxon>
    </lineage>
</organism>
<dbReference type="AlphaFoldDB" id="D0MHA2"/>
<evidence type="ECO:0000313" key="1">
    <source>
        <dbReference type="EMBL" id="ACY47860.1"/>
    </source>
</evidence>
<dbReference type="HOGENOM" id="CLU_073290_2_0_10"/>
<dbReference type="OrthoDB" id="5430844at2"/>
<proteinExistence type="predicted"/>
<dbReference type="Gene3D" id="3.40.50.300">
    <property type="entry name" value="P-loop containing nucleotide triphosphate hydrolases"/>
    <property type="match status" value="1"/>
</dbReference>
<dbReference type="InterPro" id="IPR027417">
    <property type="entry name" value="P-loop_NTPase"/>
</dbReference>
<dbReference type="KEGG" id="rmr:Rmar_0966"/>
<dbReference type="STRING" id="518766.Rmar_0966"/>
<evidence type="ECO:0000313" key="2">
    <source>
        <dbReference type="Proteomes" id="UP000002221"/>
    </source>
</evidence>
<sequence length="317" mass="35065">MTDNPVAVDVKARLRRGWPYHYTIYGLHVCSDVPLPELKPVAPAEGEVYIYRDVLAPMAEGLERQGNRLRVTPTEALLIYDEVGLLRIADGRYLTYDVPPELPDETLRVLLLGIGLGILMHQRGHLVLHASAVAMGDRVVAFIAEKGHGKSTMAAALHARGYPLVTDDVLVLEEQPDGPPLVLPAYPQLKLWPDALAQAMQTAPDGLPRVHPAIEKRVARLPNGVDRPLPLAALFALRPGETIQIRPLRGQEAFLELLLHTYTRVLLEQTRTSARHLQQVGHLARYVPVLALERPPGLDLLPDVVAAVETFVRRELP</sequence>
<dbReference type="Proteomes" id="UP000002221">
    <property type="component" value="Chromosome"/>
</dbReference>
<reference evidence="1 2" key="1">
    <citation type="journal article" date="2009" name="Stand. Genomic Sci.">
        <title>Complete genome sequence of Rhodothermus marinus type strain (R-10).</title>
        <authorList>
            <person name="Nolan M."/>
            <person name="Tindall B.J."/>
            <person name="Pomrenke H."/>
            <person name="Lapidus A."/>
            <person name="Copeland A."/>
            <person name="Glavina Del Rio T."/>
            <person name="Lucas S."/>
            <person name="Chen F."/>
            <person name="Tice H."/>
            <person name="Cheng J.F."/>
            <person name="Saunders E."/>
            <person name="Han C."/>
            <person name="Bruce D."/>
            <person name="Goodwin L."/>
            <person name="Chain P."/>
            <person name="Pitluck S."/>
            <person name="Ovchinikova G."/>
            <person name="Pati A."/>
            <person name="Ivanova N."/>
            <person name="Mavromatis K."/>
            <person name="Chen A."/>
            <person name="Palaniappan K."/>
            <person name="Land M."/>
            <person name="Hauser L."/>
            <person name="Chang Y.J."/>
            <person name="Jeffries C.D."/>
            <person name="Brettin T."/>
            <person name="Goker M."/>
            <person name="Bristow J."/>
            <person name="Eisen J.A."/>
            <person name="Markowitz V."/>
            <person name="Hugenholtz P."/>
            <person name="Kyrpides N.C."/>
            <person name="Klenk H.P."/>
            <person name="Detter J.C."/>
        </authorList>
    </citation>
    <scope>NUCLEOTIDE SEQUENCE [LARGE SCALE GENOMIC DNA]</scope>
    <source>
        <strain evidence="2">ATCC 43812 / DSM 4252 / R-10</strain>
    </source>
</reference>
<name>D0MHA2_RHOM4</name>